<evidence type="ECO:0000256" key="2">
    <source>
        <dbReference type="ARBA" id="ARBA00004370"/>
    </source>
</evidence>
<keyword evidence="4" id="KW-0597">Phosphoprotein</keyword>
<keyword evidence="7" id="KW-0547">Nucleotide-binding</keyword>
<feature type="transmembrane region" description="Helical" evidence="12">
    <location>
        <begin position="172"/>
        <end position="190"/>
    </location>
</feature>
<organism evidence="14 15">
    <name type="scientific">Pseudoalteromonas denitrificans DSM 6059</name>
    <dbReference type="NCBI Taxonomy" id="1123010"/>
    <lineage>
        <taxon>Bacteria</taxon>
        <taxon>Pseudomonadati</taxon>
        <taxon>Pseudomonadota</taxon>
        <taxon>Gammaproteobacteria</taxon>
        <taxon>Alteromonadales</taxon>
        <taxon>Pseudoalteromonadaceae</taxon>
        <taxon>Pseudoalteromonas</taxon>
    </lineage>
</organism>
<dbReference type="InterPro" id="IPR003594">
    <property type="entry name" value="HATPase_dom"/>
</dbReference>
<dbReference type="SUPFAM" id="SSF55874">
    <property type="entry name" value="ATPase domain of HSP90 chaperone/DNA topoisomerase II/histidine kinase"/>
    <property type="match status" value="1"/>
</dbReference>
<evidence type="ECO:0000256" key="5">
    <source>
        <dbReference type="ARBA" id="ARBA00022679"/>
    </source>
</evidence>
<dbReference type="AlphaFoldDB" id="A0A1I1R721"/>
<keyword evidence="11 12" id="KW-0472">Membrane</keyword>
<evidence type="ECO:0000259" key="13">
    <source>
        <dbReference type="PROSITE" id="PS50109"/>
    </source>
</evidence>
<dbReference type="SMART" id="SM00387">
    <property type="entry name" value="HATPase_c"/>
    <property type="match status" value="1"/>
</dbReference>
<dbReference type="RefSeq" id="WP_091988877.1">
    <property type="nucleotide sequence ID" value="NZ_FOLO01000044.1"/>
</dbReference>
<keyword evidence="9" id="KW-0067">ATP-binding</keyword>
<dbReference type="PANTHER" id="PTHR45436">
    <property type="entry name" value="SENSOR HISTIDINE KINASE YKOH"/>
    <property type="match status" value="1"/>
</dbReference>
<evidence type="ECO:0000313" key="14">
    <source>
        <dbReference type="EMBL" id="SFD26090.1"/>
    </source>
</evidence>
<keyword evidence="15" id="KW-1185">Reference proteome</keyword>
<dbReference type="Proteomes" id="UP000198862">
    <property type="component" value="Unassembled WGS sequence"/>
</dbReference>
<keyword evidence="8 14" id="KW-0418">Kinase</keyword>
<dbReference type="PANTHER" id="PTHR45436:SF4">
    <property type="entry name" value="SENSOR PROTEIN PHOQ"/>
    <property type="match status" value="1"/>
</dbReference>
<dbReference type="PROSITE" id="PS50109">
    <property type="entry name" value="HIS_KIN"/>
    <property type="match status" value="1"/>
</dbReference>
<accession>A0A1I1R721</accession>
<evidence type="ECO:0000256" key="3">
    <source>
        <dbReference type="ARBA" id="ARBA00012438"/>
    </source>
</evidence>
<dbReference type="CDD" id="cd16954">
    <property type="entry name" value="HATPase_PhoQ-like"/>
    <property type="match status" value="1"/>
</dbReference>
<dbReference type="InterPro" id="IPR058619">
    <property type="entry name" value="PhoQ/CarS-like_HATPase"/>
</dbReference>
<evidence type="ECO:0000256" key="10">
    <source>
        <dbReference type="ARBA" id="ARBA00022989"/>
    </source>
</evidence>
<evidence type="ECO:0000256" key="1">
    <source>
        <dbReference type="ARBA" id="ARBA00000085"/>
    </source>
</evidence>
<feature type="domain" description="Histidine kinase" evidence="13">
    <location>
        <begin position="248"/>
        <end position="447"/>
    </location>
</feature>
<evidence type="ECO:0000256" key="12">
    <source>
        <dbReference type="SAM" id="Phobius"/>
    </source>
</evidence>
<evidence type="ECO:0000256" key="11">
    <source>
        <dbReference type="ARBA" id="ARBA00023136"/>
    </source>
</evidence>
<dbReference type="Pfam" id="PF02518">
    <property type="entry name" value="HATPase_c"/>
    <property type="match status" value="1"/>
</dbReference>
<comment type="subcellular location">
    <subcellularLocation>
        <location evidence="2">Membrane</location>
    </subcellularLocation>
</comment>
<gene>
    <name evidence="14" type="ORF">SAMN02745724_04030</name>
</gene>
<dbReference type="InterPro" id="IPR004358">
    <property type="entry name" value="Sig_transdc_His_kin-like_C"/>
</dbReference>
<dbReference type="EMBL" id="FOLO01000044">
    <property type="protein sequence ID" value="SFD26090.1"/>
    <property type="molecule type" value="Genomic_DNA"/>
</dbReference>
<evidence type="ECO:0000313" key="15">
    <source>
        <dbReference type="Proteomes" id="UP000198862"/>
    </source>
</evidence>
<evidence type="ECO:0000256" key="4">
    <source>
        <dbReference type="ARBA" id="ARBA00022553"/>
    </source>
</evidence>
<keyword evidence="5" id="KW-0808">Transferase</keyword>
<dbReference type="GO" id="GO:0005886">
    <property type="term" value="C:plasma membrane"/>
    <property type="evidence" value="ECO:0007669"/>
    <property type="project" value="TreeGrafter"/>
</dbReference>
<keyword evidence="6 12" id="KW-0812">Transmembrane</keyword>
<dbReference type="OrthoDB" id="9809567at2"/>
<name>A0A1I1R721_9GAMM</name>
<dbReference type="GO" id="GO:0005524">
    <property type="term" value="F:ATP binding"/>
    <property type="evidence" value="ECO:0007669"/>
    <property type="project" value="UniProtKB-KW"/>
</dbReference>
<dbReference type="Gene3D" id="3.30.565.10">
    <property type="entry name" value="Histidine kinase-like ATPase, C-terminal domain"/>
    <property type="match status" value="1"/>
</dbReference>
<dbReference type="STRING" id="1123010.SAMN02745724_04030"/>
<dbReference type="PRINTS" id="PR00344">
    <property type="entry name" value="BCTRLSENSOR"/>
</dbReference>
<dbReference type="GO" id="GO:0004673">
    <property type="term" value="F:protein histidine kinase activity"/>
    <property type="evidence" value="ECO:0007669"/>
    <property type="project" value="UniProtKB-EC"/>
</dbReference>
<evidence type="ECO:0000256" key="6">
    <source>
        <dbReference type="ARBA" id="ARBA00022692"/>
    </source>
</evidence>
<protein>
    <recommendedName>
        <fullName evidence="3">histidine kinase</fullName>
        <ecNumber evidence="3">2.7.13.3</ecNumber>
    </recommendedName>
</protein>
<keyword evidence="10 12" id="KW-1133">Transmembrane helix</keyword>
<feature type="transmembrane region" description="Helical" evidence="12">
    <location>
        <begin position="16"/>
        <end position="36"/>
    </location>
</feature>
<evidence type="ECO:0000256" key="9">
    <source>
        <dbReference type="ARBA" id="ARBA00022840"/>
    </source>
</evidence>
<reference evidence="14 15" key="1">
    <citation type="submission" date="2016-10" db="EMBL/GenBank/DDBJ databases">
        <authorList>
            <person name="de Groot N.N."/>
        </authorList>
    </citation>
    <scope>NUCLEOTIDE SEQUENCE [LARGE SCALE GENOMIC DNA]</scope>
    <source>
        <strain evidence="14 15">DSM 6059</strain>
    </source>
</reference>
<comment type="catalytic activity">
    <reaction evidence="1">
        <text>ATP + protein L-histidine = ADP + protein N-phospho-L-histidine.</text>
        <dbReference type="EC" id="2.7.13.3"/>
    </reaction>
</comment>
<sequence>MVTGEISLKIRQGSTLVFLLVIALPVLFFSIGKAYYASLVEATENTLEAHLYSILAEVDFQEEGIGMPAILLTPELNRLNSDTFAFIYLNKDKQWQSESALNRDILPNITSIHAGETQFKEINFEGKSYWQLSFSVISEINETSHNVTFYLLKDDIALRDMMLGFRDTLKNWLIIMAFAITLLLIIGFIWSARPLQRLDKEIIAIESGNSDEIKGLYPVELKKITQDLNLLLNSQQRQKDRYRTSLSDLAHALKTPLAVLKSSPLATDKDANEQLDRINIMIEHQLKRAATGGTDTWKKQTAIKPVANSIVNAMKKVYQDKNIQFISNIPSKSYFLGDKTDLMELMGNLIDNACKACEALVQIEISIKKSSTTQLLSIKISDDGPGVPLESIKLLTQRGTRLDTYEKGHGVGMAIVNDLVDSYQGKLKISDSDLGGALFNVEFNYKQN</sequence>
<proteinExistence type="predicted"/>
<dbReference type="Gene3D" id="1.10.287.130">
    <property type="match status" value="1"/>
</dbReference>
<evidence type="ECO:0000256" key="8">
    <source>
        <dbReference type="ARBA" id="ARBA00022777"/>
    </source>
</evidence>
<dbReference type="InterPro" id="IPR036890">
    <property type="entry name" value="HATPase_C_sf"/>
</dbReference>
<dbReference type="EC" id="2.7.13.3" evidence="3"/>
<dbReference type="InterPro" id="IPR005467">
    <property type="entry name" value="His_kinase_dom"/>
</dbReference>
<dbReference type="GO" id="GO:0000160">
    <property type="term" value="P:phosphorelay signal transduction system"/>
    <property type="evidence" value="ECO:0007669"/>
    <property type="project" value="TreeGrafter"/>
</dbReference>
<evidence type="ECO:0000256" key="7">
    <source>
        <dbReference type="ARBA" id="ARBA00022741"/>
    </source>
</evidence>
<dbReference type="InterPro" id="IPR050428">
    <property type="entry name" value="TCS_sensor_his_kinase"/>
</dbReference>